<sequence>MMGIIYARSTHVFNITSVNIQEQLKHKSWNCNKIGFCLSEICGCKALLCRSE</sequence>
<name>A0A9N9S7V2_9DIPT</name>
<evidence type="ECO:0000313" key="2">
    <source>
        <dbReference type="Proteomes" id="UP001153620"/>
    </source>
</evidence>
<dbReference type="AlphaFoldDB" id="A0A9N9S7V2"/>
<keyword evidence="2" id="KW-1185">Reference proteome</keyword>
<reference evidence="1" key="1">
    <citation type="submission" date="2022-01" db="EMBL/GenBank/DDBJ databases">
        <authorList>
            <person name="King R."/>
        </authorList>
    </citation>
    <scope>NUCLEOTIDE SEQUENCE</scope>
</reference>
<evidence type="ECO:0000313" key="1">
    <source>
        <dbReference type="EMBL" id="CAG9810947.1"/>
    </source>
</evidence>
<reference evidence="1" key="2">
    <citation type="submission" date="2022-10" db="EMBL/GenBank/DDBJ databases">
        <authorList>
            <consortium name="ENA_rothamsted_submissions"/>
            <consortium name="culmorum"/>
            <person name="King R."/>
        </authorList>
    </citation>
    <scope>NUCLEOTIDE SEQUENCE</scope>
</reference>
<organism evidence="1 2">
    <name type="scientific">Chironomus riparius</name>
    <dbReference type="NCBI Taxonomy" id="315576"/>
    <lineage>
        <taxon>Eukaryota</taxon>
        <taxon>Metazoa</taxon>
        <taxon>Ecdysozoa</taxon>
        <taxon>Arthropoda</taxon>
        <taxon>Hexapoda</taxon>
        <taxon>Insecta</taxon>
        <taxon>Pterygota</taxon>
        <taxon>Neoptera</taxon>
        <taxon>Endopterygota</taxon>
        <taxon>Diptera</taxon>
        <taxon>Nematocera</taxon>
        <taxon>Chironomoidea</taxon>
        <taxon>Chironomidae</taxon>
        <taxon>Chironominae</taxon>
        <taxon>Chironomus</taxon>
    </lineage>
</organism>
<gene>
    <name evidence="1" type="ORF">CHIRRI_LOCUS13757</name>
</gene>
<dbReference type="EMBL" id="OU895880">
    <property type="protein sequence ID" value="CAG9810947.1"/>
    <property type="molecule type" value="Genomic_DNA"/>
</dbReference>
<dbReference type="Proteomes" id="UP001153620">
    <property type="component" value="Chromosome 4"/>
</dbReference>
<proteinExistence type="predicted"/>
<protein>
    <submittedName>
        <fullName evidence="1">Uncharacterized protein</fullName>
    </submittedName>
</protein>
<accession>A0A9N9S7V2</accession>